<evidence type="ECO:0000259" key="6">
    <source>
        <dbReference type="PROSITE" id="PS51717"/>
    </source>
</evidence>
<evidence type="ECO:0000256" key="3">
    <source>
        <dbReference type="ARBA" id="ARBA00022729"/>
    </source>
</evidence>
<dbReference type="PANTHER" id="PTHR22796">
    <property type="entry name" value="URG4-RELATED"/>
    <property type="match status" value="1"/>
</dbReference>
<feature type="coiled-coil region" evidence="4">
    <location>
        <begin position="665"/>
        <end position="742"/>
    </location>
</feature>
<feature type="coiled-coil region" evidence="4">
    <location>
        <begin position="580"/>
        <end position="617"/>
    </location>
</feature>
<evidence type="ECO:0000313" key="7">
    <source>
        <dbReference type="EMBL" id="CAD8134089.1"/>
    </source>
</evidence>
<dbReference type="InterPro" id="IPR056861">
    <property type="entry name" value="HMCN1-like_VWA"/>
</dbReference>
<feature type="coiled-coil region" evidence="4">
    <location>
        <begin position="897"/>
        <end position="924"/>
    </location>
</feature>
<feature type="coiled-coil region" evidence="4">
    <location>
        <begin position="378"/>
        <end position="419"/>
    </location>
</feature>
<keyword evidence="3" id="KW-0732">Signal</keyword>
<dbReference type="CDD" id="cd00198">
    <property type="entry name" value="vWFA"/>
    <property type="match status" value="1"/>
</dbReference>
<keyword evidence="2" id="KW-0964">Secreted</keyword>
<dbReference type="OMA" id="QVEIMWQ"/>
<feature type="domain" description="VWFA" evidence="5">
    <location>
        <begin position="1454"/>
        <end position="1667"/>
    </location>
</feature>
<dbReference type="PANTHER" id="PTHR22796:SF1">
    <property type="entry name" value="VWFA DOMAIN-CONTAINING PROTEIN"/>
    <property type="match status" value="1"/>
</dbReference>
<evidence type="ECO:0000256" key="2">
    <source>
        <dbReference type="ARBA" id="ARBA00022525"/>
    </source>
</evidence>
<feature type="coiled-coil region" evidence="4">
    <location>
        <begin position="469"/>
        <end position="505"/>
    </location>
</feature>
<evidence type="ECO:0000313" key="8">
    <source>
        <dbReference type="Proteomes" id="UP000683925"/>
    </source>
</evidence>
<evidence type="ECO:0008006" key="9">
    <source>
        <dbReference type="Google" id="ProtNLM"/>
    </source>
</evidence>
<feature type="coiled-coil region" evidence="4">
    <location>
        <begin position="952"/>
        <end position="1041"/>
    </location>
</feature>
<keyword evidence="4" id="KW-0175">Coiled coil</keyword>
<dbReference type="EMBL" id="CAJJDP010000004">
    <property type="protein sequence ID" value="CAD8134089.1"/>
    <property type="molecule type" value="Genomic_DNA"/>
</dbReference>
<evidence type="ECO:0000256" key="4">
    <source>
        <dbReference type="SAM" id="Coils"/>
    </source>
</evidence>
<dbReference type="OrthoDB" id="3214109at2759"/>
<dbReference type="InterPro" id="IPR030383">
    <property type="entry name" value="G_VLIG_dom"/>
</dbReference>
<protein>
    <recommendedName>
        <fullName evidence="9">VLIG-type G domain-containing protein</fullName>
    </recommendedName>
</protein>
<evidence type="ECO:0000256" key="1">
    <source>
        <dbReference type="ARBA" id="ARBA00004613"/>
    </source>
</evidence>
<dbReference type="GO" id="GO:0005525">
    <property type="term" value="F:GTP binding"/>
    <property type="evidence" value="ECO:0007669"/>
    <property type="project" value="InterPro"/>
</dbReference>
<organism evidence="7 8">
    <name type="scientific">Paramecium octaurelia</name>
    <dbReference type="NCBI Taxonomy" id="43137"/>
    <lineage>
        <taxon>Eukaryota</taxon>
        <taxon>Sar</taxon>
        <taxon>Alveolata</taxon>
        <taxon>Ciliophora</taxon>
        <taxon>Intramacronucleata</taxon>
        <taxon>Oligohymenophorea</taxon>
        <taxon>Peniculida</taxon>
        <taxon>Parameciidae</taxon>
        <taxon>Paramecium</taxon>
    </lineage>
</organism>
<comment type="caution">
    <text evidence="7">The sequence shown here is derived from an EMBL/GenBank/DDBJ whole genome shotgun (WGS) entry which is preliminary data.</text>
</comment>
<dbReference type="Pfam" id="PF25106">
    <property type="entry name" value="VWA_4"/>
    <property type="match status" value="1"/>
</dbReference>
<keyword evidence="8" id="KW-1185">Reference proteome</keyword>
<proteinExistence type="predicted"/>
<dbReference type="InterPro" id="IPR002035">
    <property type="entry name" value="VWF_A"/>
</dbReference>
<accession>A0A8S1S4Y9</accession>
<dbReference type="Pfam" id="PF25683">
    <property type="entry name" value="URGCP_GTPase"/>
    <property type="match status" value="1"/>
</dbReference>
<name>A0A8S1S4Y9_PAROT</name>
<feature type="domain" description="VLIG-type G" evidence="6">
    <location>
        <begin position="90"/>
        <end position="178"/>
    </location>
</feature>
<dbReference type="Proteomes" id="UP000683925">
    <property type="component" value="Unassembled WGS sequence"/>
</dbReference>
<comment type="subcellular location">
    <subcellularLocation>
        <location evidence="1">Secreted</location>
    </subcellularLocation>
</comment>
<sequence>MENYYKKLNVLNYANLNIKENQFSQCDKNQIMDIIFSRVPLQICTIENGTLIPLNDGFRQLSLNQKSISIDCKVKKLHLGFLEDYLLAEEKKIFVVGIIGRQSSGKSYLLNRVFGTRFSVSSARCTDGVWGSLAMVNNQKFLILDCEGLFNGSRTEKEEVKMLAFITAISDITILNQDASFSRHQNELLNNLVEASNQLNDEKLFQGFLYMIIRDVSSTDNLGLEKEQMRNLDRLRKPNSQDIVFLNKLFKNTLSVEKLVNNENSEFFDEQIKQVRNFLIQKSTESIRWKNGKELIQMVKIVLCQLELSDTKNAGLIAYEIRLEQIYQESKEQWYKFSLDQQQQGEELKLNQRSYQFEMDDLEYLKQNHTLLKSLYNDLQLKDNVNDHKSNLEEAKNQLKKLMDQRKKLINKKTQSELANINSREVQAKIELENSKLEDFFKIQFNRYQYCQSKCNECFLTCKYFNNHSEHFDQLKKKFEIEITRLEQEKNNSSIKNQIEEIKERNSLISITQSIEEIENKLFLLSNLIQLSTKHEEKQDQMNKVQKFNFFRAQRVQQNGSKMEIENQNMQITFDINFISQKQKNTKNELQNQLGKLNKIINEKEEIEMKCLELENQCNQIGLKTERYQVEICQYQQVSKQLLSEITIIENEIRSLGVDVNEDEKNQHSNKIRDRNQKLSDLRDELKFLQQSYNENLRLKEQYTNMATQEFLQLYQQKSDKKKELEAKLTQTINKKIDLNKNKAQIYQMNEELTELSQFKYKNKSKIENIKQELSQPKFQNIENQIEQCCNEESQLKEQIDSMYFSKIDFFDLCLVEQGRQNQQIDQTNIKQEFLLKIQLETTEQENDIIRFLQEIEIVNQEILQSQLVVDRQNKLINLLNEKQIKNGKKDELGKQIIDVTEKYNTLLETLEKKKQELNILKQYETDFINQQQLIEQSIEQAKIDLNDLKILEEKLIKIQTLEIEIQKFETLLKDWKGKEYYANLTLKNLEQEYQIMEKKMLDLQIQQQNKKKNLEIFEKVERSCARLETLKQNLQELADLNLNVHSCLRENHKCDQACKVCPSKTCDNKAGHNEQQYHLCSLKNHKCNIKCDIIQCQVKCNLELNHAGLHNCTNDHLCAEKCQYCSKKCSVDRTTEHQNHICEEIYCKENCMLCERRCKKAHEHSQYCNSQCEKQHTHSQEQQNHFCGDQHECRELCQEKGICQITYTQVEIMWQSRFPYIKYIPQSNQKKKCCKSIKPDQLNHDQIHSCMVETEKQFHLCDQKCPECNKICDLKYGHPGHHSSQIHINKENQIFTAKQGEEFNLIIQDQDNNVVRQYQIGEQSTPETCDQSCKRRGKSHYHLIECKGESQCLEKQYGIRAKHSKEKYEGFQNLNFDEVLCIDYWDYKGWAHPIPNETQNIGQCNYYCPLCKKINGEYQFCCLKAWHCQDNTVSKHKFPCSSTHKGNLIQGINIAFVIDSTGSMSEYIQNCKEVIISIMQKIKQNNKIEMKFAIVSYKDHSNPYDEFQNVVNICQFTSYTVAIGFLNSLSAEGGDDEPEAVLDGLHASSELNWNDNYQNLLYLIADAPPHGKKYHNFGDSFPNGCPCNKTQSQIFQNMRNKKIQVKIMKLNQKIEGMITQFKEDYPDLMVITPQDDQNITFQNVIVEDVCEYLKHNEITYQMLDAVI</sequence>
<dbReference type="PROSITE" id="PS51717">
    <property type="entry name" value="G_VLIG"/>
    <property type="match status" value="1"/>
</dbReference>
<dbReference type="PROSITE" id="PS50234">
    <property type="entry name" value="VWFA"/>
    <property type="match status" value="1"/>
</dbReference>
<reference evidence="7" key="1">
    <citation type="submission" date="2021-01" db="EMBL/GenBank/DDBJ databases">
        <authorList>
            <consortium name="Genoscope - CEA"/>
            <person name="William W."/>
        </authorList>
    </citation>
    <scope>NUCLEOTIDE SEQUENCE</scope>
</reference>
<gene>
    <name evidence="7" type="ORF">POCTA_138.1.T0050254</name>
</gene>
<evidence type="ECO:0000259" key="5">
    <source>
        <dbReference type="PROSITE" id="PS50234"/>
    </source>
</evidence>